<keyword evidence="4 5" id="KW-0269">Exonuclease</keyword>
<keyword evidence="10" id="KW-1185">Reference proteome</keyword>
<dbReference type="InterPro" id="IPR020579">
    <property type="entry name" value="Exonuc_VII_lsu_C"/>
</dbReference>
<dbReference type="InterPro" id="IPR025824">
    <property type="entry name" value="OB-fold_nuc-bd_dom"/>
</dbReference>
<sequence length="463" mass="51743">MQQATTVRSFSLTELLGSVRRCLEHSFPDRYWVRAEVSDLRRAGGQGHGYLELLEKGEEGDVVAKVRATIWSSTYTLIEQRFERSGVGKLSSGMSILALVGIAFHPQYGLSLNIIDIDPNYSLGEIARLRLETIQRLKRNGLFTMNKELDLPFPLQRIAIISSPTAAGYGDFMRQLHENPYGVVLYTALFTAQMQGNDTTASILAALGRIAEVEEHFDAVVIIRGGGAVSELRAFDDYTLCEAAAQFPLPIIAGIGHERDVSVLDLIAHTTLKTPTAVAAFLVEGLASELAELREQLRRLPSLLQALSMGRSNWLHTQVSRLPLLVRGRLEQAERKLLTQRSQITLSARHYLQRSEHRLELALRRLPTVASYALRQHRQALRERLSPLPLHVSRLRERMEADLLRQEQAIRLAHPDQILRRGFSLVSVGGRIVTRSSQIPSGAEISVRFADGEVEAVTKKEKP</sequence>
<dbReference type="PANTHER" id="PTHR30008:SF0">
    <property type="entry name" value="EXODEOXYRIBONUCLEASE 7 LARGE SUBUNIT"/>
    <property type="match status" value="1"/>
</dbReference>
<evidence type="ECO:0000256" key="6">
    <source>
        <dbReference type="RuleBase" id="RU004355"/>
    </source>
</evidence>
<keyword evidence="3 5" id="KW-0378">Hydrolase</keyword>
<dbReference type="EMBL" id="BMPU01000001">
    <property type="protein sequence ID" value="GGM49512.1"/>
    <property type="molecule type" value="Genomic_DNA"/>
</dbReference>
<comment type="similarity">
    <text evidence="5 6">Belongs to the XseA family.</text>
</comment>
<feature type="domain" description="Exonuclease VII large subunit C-terminal" evidence="7">
    <location>
        <begin position="142"/>
        <end position="456"/>
    </location>
</feature>
<proteinExistence type="inferred from homology"/>
<keyword evidence="2 5" id="KW-0540">Nuclease</keyword>
<comment type="function">
    <text evidence="5">Bidirectionally degrades single-stranded DNA into large acid-insoluble oligonucleotides, which are then degraded further into small acid-soluble oligonucleotides.</text>
</comment>
<name>A0ABQ2H6X8_9PORP</name>
<dbReference type="Proteomes" id="UP000653477">
    <property type="component" value="Unassembled WGS sequence"/>
</dbReference>
<organism evidence="9 10">
    <name type="scientific">Porphyromonas pasteri</name>
    <dbReference type="NCBI Taxonomy" id="1583331"/>
    <lineage>
        <taxon>Bacteria</taxon>
        <taxon>Pseudomonadati</taxon>
        <taxon>Bacteroidota</taxon>
        <taxon>Bacteroidia</taxon>
        <taxon>Bacteroidales</taxon>
        <taxon>Porphyromonadaceae</taxon>
        <taxon>Porphyromonas</taxon>
    </lineage>
</organism>
<dbReference type="HAMAP" id="MF_00378">
    <property type="entry name" value="Exonuc_7_L"/>
    <property type="match status" value="1"/>
</dbReference>
<comment type="caution">
    <text evidence="9">The sequence shown here is derived from an EMBL/GenBank/DDBJ whole genome shotgun (WGS) entry which is preliminary data.</text>
</comment>
<dbReference type="Pfam" id="PF13742">
    <property type="entry name" value="tRNA_anti_2"/>
    <property type="match status" value="1"/>
</dbReference>
<comment type="subunit">
    <text evidence="5">Heterooligomer composed of large and small subunits.</text>
</comment>
<evidence type="ECO:0000256" key="1">
    <source>
        <dbReference type="ARBA" id="ARBA00022490"/>
    </source>
</evidence>
<gene>
    <name evidence="5" type="primary">xseA</name>
    <name evidence="9" type="ORF">GCM10007088_05210</name>
</gene>
<evidence type="ECO:0000256" key="5">
    <source>
        <dbReference type="HAMAP-Rule" id="MF_00378"/>
    </source>
</evidence>
<evidence type="ECO:0000313" key="9">
    <source>
        <dbReference type="EMBL" id="GGM49512.1"/>
    </source>
</evidence>
<evidence type="ECO:0000256" key="3">
    <source>
        <dbReference type="ARBA" id="ARBA00022801"/>
    </source>
</evidence>
<keyword evidence="1 5" id="KW-0963">Cytoplasm</keyword>
<dbReference type="NCBIfam" id="TIGR00237">
    <property type="entry name" value="xseA"/>
    <property type="match status" value="1"/>
</dbReference>
<feature type="domain" description="OB-fold nucleic acid binding" evidence="8">
    <location>
        <begin position="10"/>
        <end position="117"/>
    </location>
</feature>
<protein>
    <recommendedName>
        <fullName evidence="5">Exodeoxyribonuclease 7 large subunit</fullName>
        <ecNumber evidence="5">3.1.11.6</ecNumber>
    </recommendedName>
    <alternativeName>
        <fullName evidence="5">Exodeoxyribonuclease VII large subunit</fullName>
        <shortName evidence="5">Exonuclease VII large subunit</shortName>
    </alternativeName>
</protein>
<accession>A0ABQ2H6X8</accession>
<evidence type="ECO:0000256" key="2">
    <source>
        <dbReference type="ARBA" id="ARBA00022722"/>
    </source>
</evidence>
<dbReference type="CDD" id="cd04489">
    <property type="entry name" value="ExoVII_LU_OBF"/>
    <property type="match status" value="1"/>
</dbReference>
<dbReference type="RefSeq" id="WP_188807575.1">
    <property type="nucleotide sequence ID" value="NZ_BMPU01000001.1"/>
</dbReference>
<evidence type="ECO:0000259" key="7">
    <source>
        <dbReference type="Pfam" id="PF02601"/>
    </source>
</evidence>
<evidence type="ECO:0000256" key="4">
    <source>
        <dbReference type="ARBA" id="ARBA00022839"/>
    </source>
</evidence>
<evidence type="ECO:0000259" key="8">
    <source>
        <dbReference type="Pfam" id="PF13742"/>
    </source>
</evidence>
<evidence type="ECO:0000313" key="10">
    <source>
        <dbReference type="Proteomes" id="UP000653477"/>
    </source>
</evidence>
<dbReference type="PANTHER" id="PTHR30008">
    <property type="entry name" value="EXODEOXYRIBONUCLEASE 7 LARGE SUBUNIT"/>
    <property type="match status" value="1"/>
</dbReference>
<comment type="subcellular location">
    <subcellularLocation>
        <location evidence="5 6">Cytoplasm</location>
    </subcellularLocation>
</comment>
<dbReference type="EC" id="3.1.11.6" evidence="5"/>
<comment type="catalytic activity">
    <reaction evidence="5 6">
        <text>Exonucleolytic cleavage in either 5'- to 3'- or 3'- to 5'-direction to yield nucleoside 5'-phosphates.</text>
        <dbReference type="EC" id="3.1.11.6"/>
    </reaction>
</comment>
<dbReference type="Pfam" id="PF02601">
    <property type="entry name" value="Exonuc_VII_L"/>
    <property type="match status" value="1"/>
</dbReference>
<dbReference type="InterPro" id="IPR003753">
    <property type="entry name" value="Exonuc_VII_L"/>
</dbReference>
<reference evidence="10" key="1">
    <citation type="journal article" date="2019" name="Int. J. Syst. Evol. Microbiol.">
        <title>The Global Catalogue of Microorganisms (GCM) 10K type strain sequencing project: providing services to taxonomists for standard genome sequencing and annotation.</title>
        <authorList>
            <consortium name="The Broad Institute Genomics Platform"/>
            <consortium name="The Broad Institute Genome Sequencing Center for Infectious Disease"/>
            <person name="Wu L."/>
            <person name="Ma J."/>
        </authorList>
    </citation>
    <scope>NUCLEOTIDE SEQUENCE [LARGE SCALE GENOMIC DNA]</scope>
    <source>
        <strain evidence="10">JCM 30531</strain>
    </source>
</reference>